<feature type="compositionally biased region" description="Low complexity" evidence="1">
    <location>
        <begin position="203"/>
        <end position="213"/>
    </location>
</feature>
<protein>
    <submittedName>
        <fullName evidence="2">Uncharacterized protein</fullName>
    </submittedName>
</protein>
<dbReference type="AlphaFoldDB" id="S3C3T0"/>
<keyword evidence="3" id="KW-1185">Reference proteome</keyword>
<feature type="region of interest" description="Disordered" evidence="1">
    <location>
        <begin position="144"/>
        <end position="257"/>
    </location>
</feature>
<evidence type="ECO:0000313" key="2">
    <source>
        <dbReference type="EMBL" id="EPE06446.1"/>
    </source>
</evidence>
<evidence type="ECO:0000313" key="3">
    <source>
        <dbReference type="Proteomes" id="UP000016923"/>
    </source>
</evidence>
<feature type="compositionally biased region" description="Basic residues" evidence="1">
    <location>
        <begin position="230"/>
        <end position="240"/>
    </location>
</feature>
<dbReference type="EMBL" id="KE148153">
    <property type="protein sequence ID" value="EPE06446.1"/>
    <property type="molecule type" value="Genomic_DNA"/>
</dbReference>
<feature type="compositionally biased region" description="Basic and acidic residues" evidence="1">
    <location>
        <begin position="168"/>
        <end position="177"/>
    </location>
</feature>
<sequence>MNLGLSPEFDLGDDYANQRGIDSSAEFDRRFSELARSHVDFAQNTTQERDPPNFTWDDFDNYLLGTDANELSTSDSRDAQLTRGHHEDVPDEEAQLLYINPMALGFSGSIAVDANRLESMSAGRYTNTASDVAAMASVALILPGPEDGTNDLEPAPYGSPQPSLPHSPARETSESAKNKLPTPKGNYQDMRSPPEPQQDDGGPSSASSAPSSAQTPMPPDTTGPPQKSKLAPKTRKPKQRYSKEQKKEQKDCRSSGSCTNCVKSKRKCTIATQFPCGTCARRNAKGLENRRKLLKHRKKLLKDRDESSKSSKMRSYYRKKLWKIRKKLAMIRKKLLN</sequence>
<accession>S3C3T0</accession>
<organism evidence="2 3">
    <name type="scientific">Ophiostoma piceae (strain UAMH 11346)</name>
    <name type="common">Sap stain fungus</name>
    <dbReference type="NCBI Taxonomy" id="1262450"/>
    <lineage>
        <taxon>Eukaryota</taxon>
        <taxon>Fungi</taxon>
        <taxon>Dikarya</taxon>
        <taxon>Ascomycota</taxon>
        <taxon>Pezizomycotina</taxon>
        <taxon>Sordariomycetes</taxon>
        <taxon>Sordariomycetidae</taxon>
        <taxon>Ophiostomatales</taxon>
        <taxon>Ophiostomataceae</taxon>
        <taxon>Ophiostoma</taxon>
    </lineage>
</organism>
<evidence type="ECO:0000256" key="1">
    <source>
        <dbReference type="SAM" id="MobiDB-lite"/>
    </source>
</evidence>
<proteinExistence type="predicted"/>
<reference evidence="2 3" key="1">
    <citation type="journal article" date="2013" name="BMC Genomics">
        <title>The genome and transcriptome of the pine saprophyte Ophiostoma piceae, and a comparison with the bark beetle-associated pine pathogen Grosmannia clavigera.</title>
        <authorList>
            <person name="Haridas S."/>
            <person name="Wang Y."/>
            <person name="Lim L."/>
            <person name="Massoumi Alamouti S."/>
            <person name="Jackman S."/>
            <person name="Docking R."/>
            <person name="Robertson G."/>
            <person name="Birol I."/>
            <person name="Bohlmann J."/>
            <person name="Breuil C."/>
        </authorList>
    </citation>
    <scope>NUCLEOTIDE SEQUENCE [LARGE SCALE GENOMIC DNA]</scope>
    <source>
        <strain evidence="2 3">UAMH 11346</strain>
    </source>
</reference>
<name>S3C3T0_OPHP1</name>
<dbReference type="VEuPathDB" id="FungiDB:F503_02574"/>
<feature type="compositionally biased region" description="Basic and acidic residues" evidence="1">
    <location>
        <begin position="241"/>
        <end position="253"/>
    </location>
</feature>
<gene>
    <name evidence="2" type="ORF">F503_02574</name>
</gene>
<dbReference type="Proteomes" id="UP000016923">
    <property type="component" value="Unassembled WGS sequence"/>
</dbReference>
<dbReference type="HOGENOM" id="CLU_824120_0_0_1"/>